<dbReference type="InterPro" id="IPR036582">
    <property type="entry name" value="Mao_N_sf"/>
</dbReference>
<accession>A0ABZ2Y415</accession>
<sequence length="506" mass="57947">MKLKKSFSIVVAVIMLVSLLTGCSSAEWGFYNLSQEVNALKKYQVTGEMSLSLDNISPELVRVPSEQFSLVQSIVNKYNLVIDCKVDSVASKLNFTYYIKDKNTAEQKEIIKLQSDGNKVYIKVDELFNFIKSFGNEEVNRSIDQIYANVQYFSIDRQEMKEILTEAYNNEALAEKMCEIYFDFGSLREQNKAWQDLYKGLMENVYDEYEMGIVKEDNNKYTVSLTLQDSVNVFASFAQYSIDHIEEIGTYLKESIANLNDAQKQLLNVYALDADSFNSSIDRMVQNVTENKELYKYQIDLATLAMQNPSFNSIWEGTQLEYSFEKTKDNVYVSNVNGKINYNDSITEKNIFKGSFTIKETIKEIDSVPMEVPTGNVLTLREIVEIEKAFKEAYIMDADKAIHLSVDLDNGYYISSYNEEKLEEGKLNIKVIDSTSYLPLRDIGNVLGENIQWDAAKKQPYVHYKGTAVYLNARVIGGTSYIPSREFSKLGYQVIWDAKSNIVHIQ</sequence>
<dbReference type="RefSeq" id="WP_341877071.1">
    <property type="nucleotide sequence ID" value="NZ_CP121687.1"/>
</dbReference>
<gene>
    <name evidence="1" type="ORF">QBE51_00855</name>
</gene>
<proteinExistence type="predicted"/>
<dbReference type="Proteomes" id="UP001486565">
    <property type="component" value="Chromosome"/>
</dbReference>
<organism evidence="1 2">
    <name type="scientific">Defluviitalea saccharophila</name>
    <dbReference type="NCBI Taxonomy" id="879970"/>
    <lineage>
        <taxon>Bacteria</taxon>
        <taxon>Bacillati</taxon>
        <taxon>Bacillota</taxon>
        <taxon>Clostridia</taxon>
        <taxon>Lachnospirales</taxon>
        <taxon>Defluviitaleaceae</taxon>
        <taxon>Defluviitalea</taxon>
    </lineage>
</organism>
<protein>
    <submittedName>
        <fullName evidence="1">Copper amine oxidase N-terminal domain-containing protein</fullName>
    </submittedName>
</protein>
<evidence type="ECO:0000313" key="1">
    <source>
        <dbReference type="EMBL" id="WZL70107.1"/>
    </source>
</evidence>
<name>A0ABZ2Y415_9FIRM</name>
<dbReference type="PROSITE" id="PS51257">
    <property type="entry name" value="PROKAR_LIPOPROTEIN"/>
    <property type="match status" value="1"/>
</dbReference>
<reference evidence="1 2" key="1">
    <citation type="submission" date="2023-03" db="EMBL/GenBank/DDBJ databases">
        <title>Novel Species.</title>
        <authorList>
            <person name="Ma S."/>
        </authorList>
    </citation>
    <scope>NUCLEOTIDE SEQUENCE [LARGE SCALE GENOMIC DNA]</scope>
    <source>
        <strain evidence="1 2">LIND6LT2</strain>
    </source>
</reference>
<evidence type="ECO:0000313" key="2">
    <source>
        <dbReference type="Proteomes" id="UP001486565"/>
    </source>
</evidence>
<keyword evidence="2" id="KW-1185">Reference proteome</keyword>
<dbReference type="SUPFAM" id="SSF55383">
    <property type="entry name" value="Copper amine oxidase, domain N"/>
    <property type="match status" value="1"/>
</dbReference>
<dbReference type="EMBL" id="CP121687">
    <property type="protein sequence ID" value="WZL70107.1"/>
    <property type="molecule type" value="Genomic_DNA"/>
</dbReference>